<keyword evidence="3" id="KW-0285">Flavoprotein</keyword>
<name>A0A7K3W6E8_9ACTN</name>
<evidence type="ECO:0000256" key="2">
    <source>
        <dbReference type="ARBA" id="ARBA00005466"/>
    </source>
</evidence>
<proteinExistence type="inferred from homology"/>
<keyword evidence="8" id="KW-1185">Reference proteome</keyword>
<dbReference type="AlphaFoldDB" id="A0A7K3W6E8"/>
<evidence type="ECO:0000256" key="4">
    <source>
        <dbReference type="ARBA" id="ARBA00022827"/>
    </source>
</evidence>
<feature type="domain" description="FAD-binding PCMH-type" evidence="6">
    <location>
        <begin position="46"/>
        <end position="213"/>
    </location>
</feature>
<dbReference type="Proteomes" id="UP000470246">
    <property type="component" value="Unassembled WGS sequence"/>
</dbReference>
<dbReference type="Pfam" id="PF01565">
    <property type="entry name" value="FAD_binding_4"/>
    <property type="match status" value="1"/>
</dbReference>
<keyword evidence="4" id="KW-0274">FAD</keyword>
<dbReference type="InterPro" id="IPR050416">
    <property type="entry name" value="FAD-linked_Oxidoreductase"/>
</dbReference>
<dbReference type="InterPro" id="IPR036318">
    <property type="entry name" value="FAD-bd_PCMH-like_sf"/>
</dbReference>
<protein>
    <submittedName>
        <fullName evidence="7">FAD-binding oxidoreductase</fullName>
    </submittedName>
</protein>
<dbReference type="PROSITE" id="PS51387">
    <property type="entry name" value="FAD_PCMH"/>
    <property type="match status" value="1"/>
</dbReference>
<evidence type="ECO:0000256" key="5">
    <source>
        <dbReference type="ARBA" id="ARBA00023002"/>
    </source>
</evidence>
<reference evidence="7 8" key="1">
    <citation type="submission" date="2020-02" db="EMBL/GenBank/DDBJ databases">
        <title>Geodermatophilus sabuli CPCC 205279 I12A-02694.</title>
        <authorList>
            <person name="Jiang Z."/>
        </authorList>
    </citation>
    <scope>NUCLEOTIDE SEQUENCE [LARGE SCALE GENOMIC DNA]</scope>
    <source>
        <strain evidence="7 8">I12A-02694</strain>
    </source>
</reference>
<gene>
    <name evidence="7" type="ORF">GCU56_20740</name>
</gene>
<dbReference type="EMBL" id="JAAGWF010000027">
    <property type="protein sequence ID" value="NEK60288.1"/>
    <property type="molecule type" value="Genomic_DNA"/>
</dbReference>
<evidence type="ECO:0000313" key="7">
    <source>
        <dbReference type="EMBL" id="NEK60288.1"/>
    </source>
</evidence>
<organism evidence="7 8">
    <name type="scientific">Geodermatophilus sabuli</name>
    <dbReference type="NCBI Taxonomy" id="1564158"/>
    <lineage>
        <taxon>Bacteria</taxon>
        <taxon>Bacillati</taxon>
        <taxon>Actinomycetota</taxon>
        <taxon>Actinomycetes</taxon>
        <taxon>Geodermatophilales</taxon>
        <taxon>Geodermatophilaceae</taxon>
        <taxon>Geodermatophilus</taxon>
    </lineage>
</organism>
<evidence type="ECO:0000313" key="8">
    <source>
        <dbReference type="Proteomes" id="UP000470246"/>
    </source>
</evidence>
<evidence type="ECO:0000256" key="3">
    <source>
        <dbReference type="ARBA" id="ARBA00022630"/>
    </source>
</evidence>
<comment type="caution">
    <text evidence="7">The sequence shown here is derived from an EMBL/GenBank/DDBJ whole genome shotgun (WGS) entry which is preliminary data.</text>
</comment>
<dbReference type="GO" id="GO:0071949">
    <property type="term" value="F:FAD binding"/>
    <property type="evidence" value="ECO:0007669"/>
    <property type="project" value="InterPro"/>
</dbReference>
<dbReference type="SUPFAM" id="SSF56176">
    <property type="entry name" value="FAD-binding/transporter-associated domain-like"/>
    <property type="match status" value="1"/>
</dbReference>
<dbReference type="Gene3D" id="3.30.465.10">
    <property type="match status" value="1"/>
</dbReference>
<comment type="similarity">
    <text evidence="2">Belongs to the oxygen-dependent FAD-linked oxidoreductase family.</text>
</comment>
<dbReference type="InterPro" id="IPR006094">
    <property type="entry name" value="Oxid_FAD_bind_N"/>
</dbReference>
<evidence type="ECO:0000259" key="6">
    <source>
        <dbReference type="PROSITE" id="PS51387"/>
    </source>
</evidence>
<dbReference type="PANTHER" id="PTHR42973">
    <property type="entry name" value="BINDING OXIDOREDUCTASE, PUTATIVE (AFU_ORTHOLOGUE AFUA_1G17690)-RELATED"/>
    <property type="match status" value="1"/>
</dbReference>
<evidence type="ECO:0000256" key="1">
    <source>
        <dbReference type="ARBA" id="ARBA00001974"/>
    </source>
</evidence>
<dbReference type="InterPro" id="IPR016167">
    <property type="entry name" value="FAD-bd_PCMH_sub1"/>
</dbReference>
<comment type="cofactor">
    <cofactor evidence="1">
        <name>FAD</name>
        <dbReference type="ChEBI" id="CHEBI:57692"/>
    </cofactor>
</comment>
<accession>A0A7K3W6E8</accession>
<keyword evidence="5" id="KW-0560">Oxidoreductase</keyword>
<dbReference type="InterPro" id="IPR016166">
    <property type="entry name" value="FAD-bd_PCMH"/>
</dbReference>
<dbReference type="RefSeq" id="WP_163483841.1">
    <property type="nucleotide sequence ID" value="NZ_JAAGWF010000027.1"/>
</dbReference>
<dbReference type="GO" id="GO:0016491">
    <property type="term" value="F:oxidoreductase activity"/>
    <property type="evidence" value="ECO:0007669"/>
    <property type="project" value="UniProtKB-KW"/>
</dbReference>
<dbReference type="InterPro" id="IPR016169">
    <property type="entry name" value="FAD-bd_PCMH_sub2"/>
</dbReference>
<sequence>MTLTLDAPYVDSEISFDALRAELTGSLHTPDEPEYDALVSPWNLAVPMRPAAVVAVGTAEDVVAAVRFAGAHGFTAGVQATGHGAERSLAGHLLVLTRGLDEVTVHPEGWARVGAGVKWSQLVPVAARYGLAGVNGSTTDVGIVGYTTGGGVGPMARTHGINADRVRAFEVVTGDGVFRRVTPTEYPDLYFALRGGKGAAGIVTAIEFDLIRMPEFYGGAVYFDGADAAAVIDRWRGWADALPEQGTTSFVVFQLPPMPDVPPPLAGRMTLGVRFLWTGEPEEGARLLDELRAVAPVILDDAELRPYTEIDHVHADPVDPMPVVDPAILLNGFPAEAAQRLLAVAGHGSGSPQVLVEVRHLGGAYAREGQHPSAFSHRAARFSVLAVGMAVDEATAAGALAHADQVFAALADWDTGGVWPNFGIPHDAVSARRCYDEPTLARLREVVDTYDPQGVLQAGYYTRAAG</sequence>
<dbReference type="Gene3D" id="3.30.43.10">
    <property type="entry name" value="Uridine Diphospho-n-acetylenolpyruvylglucosamine Reductase, domain 2"/>
    <property type="match status" value="1"/>
</dbReference>
<dbReference type="PANTHER" id="PTHR42973:SF39">
    <property type="entry name" value="FAD-BINDING PCMH-TYPE DOMAIN-CONTAINING PROTEIN"/>
    <property type="match status" value="1"/>
</dbReference>
<dbReference type="Gene3D" id="3.40.462.20">
    <property type="match status" value="1"/>
</dbReference>